<dbReference type="EMBL" id="JACRTA010000003">
    <property type="protein sequence ID" value="MBC8568876.1"/>
    <property type="molecule type" value="Genomic_DNA"/>
</dbReference>
<keyword evidence="2" id="KW-1185">Reference proteome</keyword>
<evidence type="ECO:0000313" key="2">
    <source>
        <dbReference type="Proteomes" id="UP000610862"/>
    </source>
</evidence>
<dbReference type="AlphaFoldDB" id="A0A926I972"/>
<dbReference type="Gene3D" id="3.40.50.300">
    <property type="entry name" value="P-loop containing nucleotide triphosphate hydrolases"/>
    <property type="match status" value="1"/>
</dbReference>
<gene>
    <name evidence="1" type="ORF">H8692_08905</name>
</gene>
<dbReference type="Proteomes" id="UP000610862">
    <property type="component" value="Unassembled WGS sequence"/>
</dbReference>
<name>A0A926I972_9FIRM</name>
<proteinExistence type="predicted"/>
<organism evidence="1 2">
    <name type="scientific">Lentihominibacter hominis</name>
    <dbReference type="NCBI Taxonomy" id="2763645"/>
    <lineage>
        <taxon>Bacteria</taxon>
        <taxon>Bacillati</taxon>
        <taxon>Bacillota</taxon>
        <taxon>Clostridia</taxon>
        <taxon>Peptostreptococcales</taxon>
        <taxon>Anaerovoracaceae</taxon>
        <taxon>Lentihominibacter</taxon>
    </lineage>
</organism>
<reference evidence="1" key="1">
    <citation type="submission" date="2020-08" db="EMBL/GenBank/DDBJ databases">
        <title>Genome public.</title>
        <authorList>
            <person name="Liu C."/>
            <person name="Sun Q."/>
        </authorList>
    </citation>
    <scope>NUCLEOTIDE SEQUENCE</scope>
    <source>
        <strain evidence="1">NSJ-24</strain>
    </source>
</reference>
<comment type="caution">
    <text evidence="1">The sequence shown here is derived from an EMBL/GenBank/DDBJ whole genome shotgun (WGS) entry which is preliminary data.</text>
</comment>
<sequence length="70" mass="8121">MKNIITISREDGSGDRIIDRKLSKWSDFDFYYSEIITQMANDAESATAVINERKCYNITREILRGDEKNA</sequence>
<evidence type="ECO:0000313" key="1">
    <source>
        <dbReference type="EMBL" id="MBC8568876.1"/>
    </source>
</evidence>
<dbReference type="RefSeq" id="WP_187525522.1">
    <property type="nucleotide sequence ID" value="NZ_JACRTA010000003.1"/>
</dbReference>
<accession>A0A926I972</accession>
<protein>
    <submittedName>
        <fullName evidence="1">Uncharacterized protein</fullName>
    </submittedName>
</protein>
<dbReference type="InterPro" id="IPR027417">
    <property type="entry name" value="P-loop_NTPase"/>
</dbReference>